<keyword evidence="5" id="KW-0677">Repeat</keyword>
<dbReference type="Pfam" id="PF12947">
    <property type="entry name" value="EGF_3"/>
    <property type="match status" value="2"/>
</dbReference>
<dbReference type="InterPro" id="IPR051145">
    <property type="entry name" value="GAS-SHBG-PROS"/>
</dbReference>
<keyword evidence="4 9" id="KW-0732">Signal</keyword>
<feature type="domain" description="EGF-like" evidence="10">
    <location>
        <begin position="152"/>
        <end position="192"/>
    </location>
</feature>
<organism evidence="11 12">
    <name type="scientific">Priapulus caudatus</name>
    <name type="common">Priapulid worm</name>
    <dbReference type="NCBI Taxonomy" id="37621"/>
    <lineage>
        <taxon>Eukaryota</taxon>
        <taxon>Metazoa</taxon>
        <taxon>Ecdysozoa</taxon>
        <taxon>Scalidophora</taxon>
        <taxon>Priapulida</taxon>
        <taxon>Priapulimorpha</taxon>
        <taxon>Priapulimorphida</taxon>
        <taxon>Priapulidae</taxon>
        <taxon>Priapulus</taxon>
    </lineage>
</organism>
<dbReference type="GeneID" id="106816011"/>
<sequence length="363" mass="39029">MAMTNGYHQVAPLFVMGFILLASATAAEDVGLLVDLELGVFVCPTRASRPLLDLFPISLLCDGIKDCVSGVDENNDFCTDEKCKPECDEGACLTPGQCFCDNGWAGQNCSVKDDNECVSSPCDSFAVCVNVPANYYCVCLPGFVGDGVTCTDIDECRPDTGRNPCDPELGDCFNIPGSFYCSCDMGFVMRADGECYDVDECQYPDFPCDLRARCRNTEGSFRCICPDGYSGDGLTCSDVDECARNLCPRESRCFNMVGSYACGCGQGMRFAGGECSDIDECIEHEDDCNFAATCSNTRGSFQCECYNGYTGDGTTCVDLDECIAGEHNCDERATCTNVEGSFECECDRGTSGSGVRCRRNGGG</sequence>
<evidence type="ECO:0000256" key="7">
    <source>
        <dbReference type="ARBA" id="ARBA00023180"/>
    </source>
</evidence>
<dbReference type="SMART" id="SM00179">
    <property type="entry name" value="EGF_CA"/>
    <property type="match status" value="6"/>
</dbReference>
<evidence type="ECO:0000256" key="9">
    <source>
        <dbReference type="SAM" id="SignalP"/>
    </source>
</evidence>
<evidence type="ECO:0000313" key="12">
    <source>
        <dbReference type="RefSeq" id="XP_014676030.1"/>
    </source>
</evidence>
<comment type="caution">
    <text evidence="8">Lacks conserved residue(s) required for the propagation of feature annotation.</text>
</comment>
<name>A0ABM1EV09_PRICU</name>
<feature type="domain" description="EGF-like" evidence="10">
    <location>
        <begin position="318"/>
        <end position="358"/>
    </location>
</feature>
<dbReference type="PROSITE" id="PS01187">
    <property type="entry name" value="EGF_CA"/>
    <property type="match status" value="2"/>
</dbReference>
<evidence type="ECO:0000256" key="1">
    <source>
        <dbReference type="ARBA" id="ARBA00004613"/>
    </source>
</evidence>
<evidence type="ECO:0000313" key="11">
    <source>
        <dbReference type="Proteomes" id="UP000695022"/>
    </source>
</evidence>
<dbReference type="InterPro" id="IPR001881">
    <property type="entry name" value="EGF-like_Ca-bd_dom"/>
</dbReference>
<dbReference type="InterPro" id="IPR000742">
    <property type="entry name" value="EGF"/>
</dbReference>
<dbReference type="SMART" id="SM00181">
    <property type="entry name" value="EGF"/>
    <property type="match status" value="7"/>
</dbReference>
<dbReference type="CDD" id="cd00054">
    <property type="entry name" value="EGF_CA"/>
    <property type="match status" value="5"/>
</dbReference>
<dbReference type="PROSITE" id="PS50026">
    <property type="entry name" value="EGF_3"/>
    <property type="match status" value="6"/>
</dbReference>
<dbReference type="InterPro" id="IPR009030">
    <property type="entry name" value="Growth_fac_rcpt_cys_sf"/>
</dbReference>
<dbReference type="Gene3D" id="2.10.25.10">
    <property type="entry name" value="Laminin"/>
    <property type="match status" value="7"/>
</dbReference>
<dbReference type="RefSeq" id="XP_014676030.1">
    <property type="nucleotide sequence ID" value="XM_014820544.1"/>
</dbReference>
<feature type="chain" id="PRO_5047278575" evidence="9">
    <location>
        <begin position="27"/>
        <end position="363"/>
    </location>
</feature>
<protein>
    <submittedName>
        <fullName evidence="12">Latent-transforming growth factor beta-binding protein 4-like</fullName>
    </submittedName>
</protein>
<feature type="domain" description="EGF-like" evidence="10">
    <location>
        <begin position="238"/>
        <end position="276"/>
    </location>
</feature>
<keyword evidence="2" id="KW-0964">Secreted</keyword>
<evidence type="ECO:0000256" key="6">
    <source>
        <dbReference type="ARBA" id="ARBA00023157"/>
    </source>
</evidence>
<proteinExistence type="predicted"/>
<keyword evidence="6" id="KW-1015">Disulfide bond</keyword>
<evidence type="ECO:0000256" key="5">
    <source>
        <dbReference type="ARBA" id="ARBA00022737"/>
    </source>
</evidence>
<evidence type="ECO:0000256" key="8">
    <source>
        <dbReference type="PROSITE-ProRule" id="PRU00076"/>
    </source>
</evidence>
<dbReference type="PROSITE" id="PS01186">
    <property type="entry name" value="EGF_2"/>
    <property type="match status" value="4"/>
</dbReference>
<feature type="non-terminal residue" evidence="12">
    <location>
        <position position="363"/>
    </location>
</feature>
<comment type="subcellular location">
    <subcellularLocation>
        <location evidence="1">Secreted</location>
    </subcellularLocation>
</comment>
<feature type="signal peptide" evidence="9">
    <location>
        <begin position="1"/>
        <end position="26"/>
    </location>
</feature>
<reference evidence="12" key="1">
    <citation type="submission" date="2025-08" db="UniProtKB">
        <authorList>
            <consortium name="RefSeq"/>
        </authorList>
    </citation>
    <scope>IDENTIFICATION</scope>
</reference>
<dbReference type="InterPro" id="IPR024731">
    <property type="entry name" value="NELL2-like_EGF"/>
</dbReference>
<keyword evidence="3 8" id="KW-0245">EGF-like domain</keyword>
<dbReference type="PANTHER" id="PTHR24040:SF13">
    <property type="entry name" value="FIBROPELLIN-1"/>
    <property type="match status" value="1"/>
</dbReference>
<accession>A0ABM1EV09</accession>
<dbReference type="InterPro" id="IPR000152">
    <property type="entry name" value="EGF-type_Asp/Asn_hydroxyl_site"/>
</dbReference>
<dbReference type="SUPFAM" id="SSF57184">
    <property type="entry name" value="Growth factor receptor domain"/>
    <property type="match status" value="2"/>
</dbReference>
<evidence type="ECO:0000259" key="10">
    <source>
        <dbReference type="PROSITE" id="PS50026"/>
    </source>
</evidence>
<dbReference type="PANTHER" id="PTHR24040">
    <property type="entry name" value="LAMININ G-LIKE DOMAIN-CONTAINING PROTEIN"/>
    <property type="match status" value="1"/>
</dbReference>
<dbReference type="Pfam" id="PF07645">
    <property type="entry name" value="EGF_CA"/>
    <property type="match status" value="4"/>
</dbReference>
<dbReference type="PROSITE" id="PS00010">
    <property type="entry name" value="ASX_HYDROXYL"/>
    <property type="match status" value="6"/>
</dbReference>
<feature type="domain" description="EGF-like" evidence="10">
    <location>
        <begin position="197"/>
        <end position="237"/>
    </location>
</feature>
<keyword evidence="7" id="KW-0325">Glycoprotein</keyword>
<dbReference type="InterPro" id="IPR018097">
    <property type="entry name" value="EGF_Ca-bd_CS"/>
</dbReference>
<feature type="domain" description="EGF-like" evidence="10">
    <location>
        <begin position="113"/>
        <end position="151"/>
    </location>
</feature>
<evidence type="ECO:0000256" key="2">
    <source>
        <dbReference type="ARBA" id="ARBA00022525"/>
    </source>
</evidence>
<evidence type="ECO:0000256" key="3">
    <source>
        <dbReference type="ARBA" id="ARBA00022536"/>
    </source>
</evidence>
<dbReference type="Proteomes" id="UP000695022">
    <property type="component" value="Unplaced"/>
</dbReference>
<dbReference type="PROSITE" id="PS00022">
    <property type="entry name" value="EGF_1"/>
    <property type="match status" value="1"/>
</dbReference>
<feature type="domain" description="EGF-like" evidence="10">
    <location>
        <begin position="277"/>
        <end position="317"/>
    </location>
</feature>
<evidence type="ECO:0000256" key="4">
    <source>
        <dbReference type="ARBA" id="ARBA00022729"/>
    </source>
</evidence>
<keyword evidence="11" id="KW-1185">Reference proteome</keyword>
<dbReference type="InterPro" id="IPR049883">
    <property type="entry name" value="NOTCH1_EGF-like"/>
</dbReference>
<gene>
    <name evidence="12" type="primary">LOC106816011</name>
</gene>